<keyword evidence="2" id="KW-1185">Reference proteome</keyword>
<reference evidence="2" key="1">
    <citation type="submission" date="2016-11" db="EMBL/GenBank/DDBJ databases">
        <authorList>
            <person name="Varghese N."/>
            <person name="Submissions S."/>
        </authorList>
    </citation>
    <scope>NUCLEOTIDE SEQUENCE [LARGE SCALE GENOMIC DNA]</scope>
    <source>
        <strain evidence="2">CGMCC 1.8995</strain>
    </source>
</reference>
<name>A0A1M5LST9_9ALTE</name>
<dbReference type="EMBL" id="FQWD01000004">
    <property type="protein sequence ID" value="SHG68194.1"/>
    <property type="molecule type" value="Genomic_DNA"/>
</dbReference>
<sequence>MREKQLSIDIERGNWLVDVIDEHIDDGIYELVSPVKSTTLRLHDDHIYGFQYSIVGKTNSPFTIKLNDEVLAEGKIGDSGIKRGRGIL</sequence>
<evidence type="ECO:0000313" key="1">
    <source>
        <dbReference type="EMBL" id="SHG68194.1"/>
    </source>
</evidence>
<dbReference type="Proteomes" id="UP000184520">
    <property type="component" value="Unassembled WGS sequence"/>
</dbReference>
<evidence type="ECO:0000313" key="2">
    <source>
        <dbReference type="Proteomes" id="UP000184520"/>
    </source>
</evidence>
<proteinExistence type="predicted"/>
<dbReference type="RefSeq" id="WP_073323436.1">
    <property type="nucleotide sequence ID" value="NZ_FQWD01000004.1"/>
</dbReference>
<gene>
    <name evidence="1" type="ORF">SAMN05216361_2779</name>
</gene>
<accession>A0A1M5LST9</accession>
<dbReference type="OrthoDB" id="6332402at2"/>
<dbReference type="AlphaFoldDB" id="A0A1M5LST9"/>
<organism evidence="1 2">
    <name type="scientific">Marisediminitalea aggregata</name>
    <dbReference type="NCBI Taxonomy" id="634436"/>
    <lineage>
        <taxon>Bacteria</taxon>
        <taxon>Pseudomonadati</taxon>
        <taxon>Pseudomonadota</taxon>
        <taxon>Gammaproteobacteria</taxon>
        <taxon>Alteromonadales</taxon>
        <taxon>Alteromonadaceae</taxon>
        <taxon>Marisediminitalea</taxon>
    </lineage>
</organism>
<protein>
    <submittedName>
        <fullName evidence="1">Uncharacterized protein</fullName>
    </submittedName>
</protein>